<proteinExistence type="predicted"/>
<keyword evidence="1" id="KW-0472">Membrane</keyword>
<dbReference type="Proteomes" id="UP001241758">
    <property type="component" value="Unassembled WGS sequence"/>
</dbReference>
<reference evidence="2 3" key="1">
    <citation type="submission" date="2023-05" db="EMBL/GenBank/DDBJ databases">
        <title>Actinoplanes sp. NEAU-A12 genome sequencing.</title>
        <authorList>
            <person name="Wang Z.-S."/>
        </authorList>
    </citation>
    <scope>NUCLEOTIDE SEQUENCE [LARGE SCALE GENOMIC DNA]</scope>
    <source>
        <strain evidence="2 3">NEAU-A12</strain>
    </source>
</reference>
<evidence type="ECO:0000313" key="2">
    <source>
        <dbReference type="EMBL" id="MDI6100369.1"/>
    </source>
</evidence>
<gene>
    <name evidence="2" type="ORF">QLQ12_17315</name>
</gene>
<feature type="transmembrane region" description="Helical" evidence="1">
    <location>
        <begin position="418"/>
        <end position="438"/>
    </location>
</feature>
<keyword evidence="3" id="KW-1185">Reference proteome</keyword>
<evidence type="ECO:0008006" key="4">
    <source>
        <dbReference type="Google" id="ProtNLM"/>
    </source>
</evidence>
<comment type="caution">
    <text evidence="2">The sequence shown here is derived from an EMBL/GenBank/DDBJ whole genome shotgun (WGS) entry which is preliminary data.</text>
</comment>
<dbReference type="EMBL" id="JASCTH010000010">
    <property type="protein sequence ID" value="MDI6100369.1"/>
    <property type="molecule type" value="Genomic_DNA"/>
</dbReference>
<evidence type="ECO:0000256" key="1">
    <source>
        <dbReference type="SAM" id="Phobius"/>
    </source>
</evidence>
<dbReference type="InterPro" id="IPR011042">
    <property type="entry name" value="6-blade_b-propeller_TolB-like"/>
</dbReference>
<accession>A0ABT6WKW6</accession>
<protein>
    <recommendedName>
        <fullName evidence="4">WD40 repeat domain-containing protein</fullName>
    </recommendedName>
</protein>
<dbReference type="RefSeq" id="WP_282761099.1">
    <property type="nucleotide sequence ID" value="NZ_JASCTH010000010.1"/>
</dbReference>
<dbReference type="Gene3D" id="2.120.10.30">
    <property type="entry name" value="TolB, C-terminal domain"/>
    <property type="match status" value="1"/>
</dbReference>
<dbReference type="SUPFAM" id="SSF82171">
    <property type="entry name" value="DPP6 N-terminal domain-like"/>
    <property type="match status" value="1"/>
</dbReference>
<keyword evidence="1" id="KW-0812">Transmembrane</keyword>
<name>A0ABT6WKW6_9ACTN</name>
<feature type="transmembrane region" description="Helical" evidence="1">
    <location>
        <begin position="40"/>
        <end position="59"/>
    </location>
</feature>
<evidence type="ECO:0000313" key="3">
    <source>
        <dbReference type="Proteomes" id="UP001241758"/>
    </source>
</evidence>
<sequence>MNVRDDLRHGLRALARQAPAAAVPDDFFDRARARARQRRAVRASAGFVLVLTLALGLGLSRPGHVDSAGQPEAPAAGLPSELHLPPLWAASAESSPPGRTAMIFGGDATADAWNEGRFAAVAADGDRYRVFRDFVFTAPGSEALLSPDGESIARHRAVRSLTRPGSAVELPGDVRAFSPDGSLVVYETGEGTTTLNGRDHYGSRVEVYDLARRSVIAAVDNSDLPLFAGLAVSVSADNTRLALHLGDELRLYRLDAATPAAYATVPLNRELLAGSGSWLPDGSSLVTARRDSDGGPWRLIRRDALTGRETSVWAELEATEARHLRVLGWRADGAAVATAKLAAPDAAPEFKAGAEAGMFQEDGTGRVRLLAIPAGAGTPEVLLETPLGVSDLDVAAQIAAAGVTRASARPDYGPLPPALLLVAAVLVAIGGGVLTWIVRRRIVRRARENPGSR</sequence>
<organism evidence="2 3">
    <name type="scientific">Actinoplanes sandaracinus</name>
    <dbReference type="NCBI Taxonomy" id="3045177"/>
    <lineage>
        <taxon>Bacteria</taxon>
        <taxon>Bacillati</taxon>
        <taxon>Actinomycetota</taxon>
        <taxon>Actinomycetes</taxon>
        <taxon>Micromonosporales</taxon>
        <taxon>Micromonosporaceae</taxon>
        <taxon>Actinoplanes</taxon>
    </lineage>
</organism>
<keyword evidence="1" id="KW-1133">Transmembrane helix</keyword>